<dbReference type="EMBL" id="ML738731">
    <property type="protein sequence ID" value="KAE8157214.1"/>
    <property type="molecule type" value="Genomic_DNA"/>
</dbReference>
<evidence type="ECO:0000313" key="2">
    <source>
        <dbReference type="Proteomes" id="UP000326950"/>
    </source>
</evidence>
<dbReference type="InterPro" id="IPR031755">
    <property type="entry name" value="Inhibitor_I66"/>
</dbReference>
<accession>A0A5N6UF31</accession>
<name>A0A5N6UF31_ASPTM</name>
<keyword evidence="2" id="KW-1185">Reference proteome</keyword>
<dbReference type="Proteomes" id="UP000326950">
    <property type="component" value="Unassembled WGS sequence"/>
</dbReference>
<organism evidence="1 2">
    <name type="scientific">Aspergillus tamarii</name>
    <dbReference type="NCBI Taxonomy" id="41984"/>
    <lineage>
        <taxon>Eukaryota</taxon>
        <taxon>Fungi</taxon>
        <taxon>Dikarya</taxon>
        <taxon>Ascomycota</taxon>
        <taxon>Pezizomycotina</taxon>
        <taxon>Eurotiomycetes</taxon>
        <taxon>Eurotiomycetidae</taxon>
        <taxon>Eurotiales</taxon>
        <taxon>Aspergillaceae</taxon>
        <taxon>Aspergillus</taxon>
        <taxon>Aspergillus subgen. Circumdati</taxon>
    </lineage>
</organism>
<protein>
    <submittedName>
        <fullName evidence="1">Uncharacterized protein</fullName>
    </submittedName>
</protein>
<dbReference type="Pfam" id="PF16850">
    <property type="entry name" value="Inhibitor_I66"/>
    <property type="match status" value="1"/>
</dbReference>
<gene>
    <name evidence="1" type="ORF">BDV40DRAFT_305367</name>
</gene>
<dbReference type="AlphaFoldDB" id="A0A5N6UF31"/>
<dbReference type="Gene3D" id="2.80.10.50">
    <property type="match status" value="1"/>
</dbReference>
<proteinExistence type="predicted"/>
<evidence type="ECO:0000313" key="1">
    <source>
        <dbReference type="EMBL" id="KAE8157214.1"/>
    </source>
</evidence>
<sequence length="136" mass="14939">MSSGSLEPGLYHIKSQLSGQYLTVLFPGNGKTVAQPEKGAPFEFSFDGPDLVISFEGIPLGIAGSDVVAQPFVPQVGWKVKKAETQNAWVFTGADESKAWWFDPEEEKNLTIRPLIATLSIPPQYLPTELFVLEKE</sequence>
<reference evidence="1 2" key="1">
    <citation type="submission" date="2019-04" db="EMBL/GenBank/DDBJ databases">
        <title>Friends and foes A comparative genomics study of 23 Aspergillus species from section Flavi.</title>
        <authorList>
            <consortium name="DOE Joint Genome Institute"/>
            <person name="Kjaerbolling I."/>
            <person name="Vesth T."/>
            <person name="Frisvad J.C."/>
            <person name="Nybo J.L."/>
            <person name="Theobald S."/>
            <person name="Kildgaard S."/>
            <person name="Isbrandt T."/>
            <person name="Kuo A."/>
            <person name="Sato A."/>
            <person name="Lyhne E.K."/>
            <person name="Kogle M.E."/>
            <person name="Wiebenga A."/>
            <person name="Kun R.S."/>
            <person name="Lubbers R.J."/>
            <person name="Makela M.R."/>
            <person name="Barry K."/>
            <person name="Chovatia M."/>
            <person name="Clum A."/>
            <person name="Daum C."/>
            <person name="Haridas S."/>
            <person name="He G."/>
            <person name="LaButti K."/>
            <person name="Lipzen A."/>
            <person name="Mondo S."/>
            <person name="Riley R."/>
            <person name="Salamov A."/>
            <person name="Simmons B.A."/>
            <person name="Magnuson J.K."/>
            <person name="Henrissat B."/>
            <person name="Mortensen U.H."/>
            <person name="Larsen T.O."/>
            <person name="Devries R.P."/>
            <person name="Grigoriev I.V."/>
            <person name="Machida M."/>
            <person name="Baker S.E."/>
            <person name="Andersen M.R."/>
        </authorList>
    </citation>
    <scope>NUCLEOTIDE SEQUENCE [LARGE SCALE GENOMIC DNA]</scope>
    <source>
        <strain evidence="1 2">CBS 117626</strain>
    </source>
</reference>
<dbReference type="GO" id="GO:0004867">
    <property type="term" value="F:serine-type endopeptidase inhibitor activity"/>
    <property type="evidence" value="ECO:0007669"/>
    <property type="project" value="InterPro"/>
</dbReference>
<dbReference type="OrthoDB" id="3439489at2759"/>